<dbReference type="InterPro" id="IPR036390">
    <property type="entry name" value="WH_DNA-bd_sf"/>
</dbReference>
<keyword evidence="3" id="KW-1185">Reference proteome</keyword>
<sequence>MHNAGAVSRGRAGREMRFAELRDQLELTNATLSKQISALESHGYVTRSRDYGSTRAQDVVWVALTEAGERALDAHLAALWEIAGM</sequence>
<dbReference type="Pfam" id="PF13601">
    <property type="entry name" value="HTH_34"/>
    <property type="match status" value="1"/>
</dbReference>
<evidence type="ECO:0000313" key="3">
    <source>
        <dbReference type="Proteomes" id="UP000193309"/>
    </source>
</evidence>
<feature type="domain" description="Winged helix DNA-binding" evidence="1">
    <location>
        <begin position="14"/>
        <end position="81"/>
    </location>
</feature>
<dbReference type="SUPFAM" id="SSF46785">
    <property type="entry name" value="Winged helix' DNA-binding domain"/>
    <property type="match status" value="1"/>
</dbReference>
<organism evidence="2 3">
    <name type="scientific">Corynebacterium pollutisoli</name>
    <dbReference type="NCBI Taxonomy" id="1610489"/>
    <lineage>
        <taxon>Bacteria</taxon>
        <taxon>Bacillati</taxon>
        <taxon>Actinomycetota</taxon>
        <taxon>Actinomycetes</taxon>
        <taxon>Mycobacteriales</taxon>
        <taxon>Corynebacteriaceae</taxon>
        <taxon>Corynebacterium</taxon>
    </lineage>
</organism>
<dbReference type="OrthoDB" id="4952043at2"/>
<keyword evidence="2" id="KW-0238">DNA-binding</keyword>
<name>A0A1X7I2W6_9CORY</name>
<protein>
    <submittedName>
        <fullName evidence="2">Winged helix DNA-binding domain-containing protein</fullName>
    </submittedName>
</protein>
<evidence type="ECO:0000259" key="1">
    <source>
        <dbReference type="Pfam" id="PF13601"/>
    </source>
</evidence>
<dbReference type="STRING" id="1610489.SAMN06295981_0354"/>
<dbReference type="InterPro" id="IPR036388">
    <property type="entry name" value="WH-like_DNA-bd_sf"/>
</dbReference>
<dbReference type="Gene3D" id="1.10.10.10">
    <property type="entry name" value="Winged helix-like DNA-binding domain superfamily/Winged helix DNA-binding domain"/>
    <property type="match status" value="1"/>
</dbReference>
<dbReference type="EMBL" id="FXAR01000001">
    <property type="protein sequence ID" value="SMG08546.1"/>
    <property type="molecule type" value="Genomic_DNA"/>
</dbReference>
<gene>
    <name evidence="2" type="ORF">SAMN06295981_0354</name>
</gene>
<dbReference type="InterPro" id="IPR027395">
    <property type="entry name" value="WH_DNA-bd_dom"/>
</dbReference>
<dbReference type="GO" id="GO:0003677">
    <property type="term" value="F:DNA binding"/>
    <property type="evidence" value="ECO:0007669"/>
    <property type="project" value="UniProtKB-KW"/>
</dbReference>
<reference evidence="3" key="1">
    <citation type="submission" date="2017-04" db="EMBL/GenBank/DDBJ databases">
        <authorList>
            <person name="Varghese N."/>
            <person name="Submissions S."/>
        </authorList>
    </citation>
    <scope>NUCLEOTIDE SEQUENCE [LARGE SCALE GENOMIC DNA]</scope>
    <source>
        <strain evidence="3">VDS</strain>
    </source>
</reference>
<proteinExistence type="predicted"/>
<evidence type="ECO:0000313" key="2">
    <source>
        <dbReference type="EMBL" id="SMG08546.1"/>
    </source>
</evidence>
<accession>A0A1X7I2W6</accession>
<dbReference type="AlphaFoldDB" id="A0A1X7I2W6"/>
<dbReference type="Proteomes" id="UP000193309">
    <property type="component" value="Unassembled WGS sequence"/>
</dbReference>